<evidence type="ECO:0000256" key="1">
    <source>
        <dbReference type="SAM" id="Phobius"/>
    </source>
</evidence>
<keyword evidence="1" id="KW-0472">Membrane</keyword>
<evidence type="ECO:0000313" key="3">
    <source>
        <dbReference type="Proteomes" id="UP001239462"/>
    </source>
</evidence>
<gene>
    <name evidence="2" type="ORF">QTN89_18425</name>
</gene>
<organism evidence="2 3">
    <name type="scientific">Roseiconus lacunae</name>
    <dbReference type="NCBI Taxonomy" id="2605694"/>
    <lineage>
        <taxon>Bacteria</taxon>
        <taxon>Pseudomonadati</taxon>
        <taxon>Planctomycetota</taxon>
        <taxon>Planctomycetia</taxon>
        <taxon>Pirellulales</taxon>
        <taxon>Pirellulaceae</taxon>
        <taxon>Roseiconus</taxon>
    </lineage>
</organism>
<dbReference type="EMBL" id="JASZZN010000014">
    <property type="protein sequence ID" value="MDM4017431.1"/>
    <property type="molecule type" value="Genomic_DNA"/>
</dbReference>
<proteinExistence type="predicted"/>
<keyword evidence="1" id="KW-0812">Transmembrane</keyword>
<keyword evidence="1" id="KW-1133">Transmembrane helix</keyword>
<evidence type="ECO:0000313" key="2">
    <source>
        <dbReference type="EMBL" id="MDM4017431.1"/>
    </source>
</evidence>
<dbReference type="RefSeq" id="WP_289164898.1">
    <property type="nucleotide sequence ID" value="NZ_JASZZN010000014.1"/>
</dbReference>
<protein>
    <submittedName>
        <fullName evidence="2">Uncharacterized protein</fullName>
    </submittedName>
</protein>
<comment type="caution">
    <text evidence="2">The sequence shown here is derived from an EMBL/GenBank/DDBJ whole genome shotgun (WGS) entry which is preliminary data.</text>
</comment>
<dbReference type="Proteomes" id="UP001239462">
    <property type="component" value="Unassembled WGS sequence"/>
</dbReference>
<feature type="transmembrane region" description="Helical" evidence="1">
    <location>
        <begin position="27"/>
        <end position="48"/>
    </location>
</feature>
<name>A0ABT7PMQ5_9BACT</name>
<sequence>MTSHIAKSRRLRLHRVCCRFRHDRRGIVGIMFVVVFSLLIGTFVLALGRRSLAEHQRDARRQTIRLLESAIKSAEQIEVPVEQEIRLPVDQTSDEWIEVRLLDESDERRRYRATHRRGDRIGMSITRSESRSVGGE</sequence>
<accession>A0ABT7PMQ5</accession>
<keyword evidence="3" id="KW-1185">Reference proteome</keyword>
<reference evidence="2 3" key="1">
    <citation type="submission" date="2023-06" db="EMBL/GenBank/DDBJ databases">
        <title>Roseiconus lacunae JC819 isolated from Gulf of Mannar region, Tamil Nadu.</title>
        <authorList>
            <person name="Pk S."/>
            <person name="Ch S."/>
            <person name="Ch V.R."/>
        </authorList>
    </citation>
    <scope>NUCLEOTIDE SEQUENCE [LARGE SCALE GENOMIC DNA]</scope>
    <source>
        <strain evidence="2 3">JC819</strain>
    </source>
</reference>